<evidence type="ECO:0000313" key="2">
    <source>
        <dbReference type="Proteomes" id="UP000252698"/>
    </source>
</evidence>
<reference evidence="1 2" key="1">
    <citation type="journal article" date="2018" name="Front. Microbiol.">
        <title>Genome Sequencing of Streptomyces atratus SCSIOZH16 and Activation Production of Nocardamine via Metabolic Engineering.</title>
        <authorList>
            <person name="Li Y."/>
            <person name="Zhang C."/>
            <person name="Liu C."/>
            <person name="Ju J."/>
            <person name="Ma J."/>
        </authorList>
    </citation>
    <scope>NUCLEOTIDE SEQUENCE [LARGE SCALE GENOMIC DNA]</scope>
    <source>
        <strain evidence="1 2">SCSIO_ZH16</strain>
    </source>
</reference>
<sequence>MDGVYGYQGTVKSGTPLRTGPSSTCSGRYISGAVAVSCWYANSAGNIWYATAYYGTLQDGWTYGGNFTELSMTLDNENY</sequence>
<dbReference type="RefSeq" id="WP_114242542.1">
    <property type="nucleotide sequence ID" value="NZ_CP027306.1"/>
</dbReference>
<dbReference type="EMBL" id="CP027306">
    <property type="protein sequence ID" value="AXE75872.1"/>
    <property type="molecule type" value="Genomic_DNA"/>
</dbReference>
<gene>
    <name evidence="1" type="ORF">C5746_01520</name>
</gene>
<protein>
    <recommendedName>
        <fullName evidence="3">SH3 domain-containing protein</fullName>
    </recommendedName>
</protein>
<accession>A0A2Z5J6C4</accession>
<name>A0A2Z5J6C4_STRAR</name>
<dbReference type="AlphaFoldDB" id="A0A2Z5J6C4"/>
<dbReference type="GeneID" id="95517270"/>
<evidence type="ECO:0000313" key="1">
    <source>
        <dbReference type="EMBL" id="AXE75872.1"/>
    </source>
</evidence>
<dbReference type="Proteomes" id="UP000252698">
    <property type="component" value="Chromosome"/>
</dbReference>
<dbReference type="KEGG" id="sata:C5746_01520"/>
<evidence type="ECO:0008006" key="3">
    <source>
        <dbReference type="Google" id="ProtNLM"/>
    </source>
</evidence>
<organism evidence="1 2">
    <name type="scientific">Streptomyces atratus</name>
    <dbReference type="NCBI Taxonomy" id="1893"/>
    <lineage>
        <taxon>Bacteria</taxon>
        <taxon>Bacillati</taxon>
        <taxon>Actinomycetota</taxon>
        <taxon>Actinomycetes</taxon>
        <taxon>Kitasatosporales</taxon>
        <taxon>Streptomycetaceae</taxon>
        <taxon>Streptomyces</taxon>
    </lineage>
</organism>
<proteinExistence type="predicted"/>